<reference evidence="3" key="2">
    <citation type="journal article" date="2019" name="Genome Biol. Evol.">
        <title>Day and night: Metabolic profiles and evolutionary relationships of six axenic non-marine cyanobacteria.</title>
        <authorList>
            <person name="Will S.E."/>
            <person name="Henke P."/>
            <person name="Boedeker C."/>
            <person name="Huang S."/>
            <person name="Brinkmann H."/>
            <person name="Rohde M."/>
            <person name="Jarek M."/>
            <person name="Friedl T."/>
            <person name="Seufert S."/>
            <person name="Schumacher M."/>
            <person name="Overmann J."/>
            <person name="Neumann-Schaal M."/>
            <person name="Petersen J."/>
        </authorList>
    </citation>
    <scope>NUCLEOTIDE SEQUENCE [LARGE SCALE GENOMIC DNA]</scope>
    <source>
        <strain evidence="3">PCC 7102</strain>
    </source>
</reference>
<keyword evidence="1" id="KW-0812">Transmembrane</keyword>
<protein>
    <recommendedName>
        <fullName evidence="2">DUF218 domain-containing protein</fullName>
    </recommendedName>
</protein>
<keyword evidence="1" id="KW-0472">Membrane</keyword>
<dbReference type="EMBL" id="RSCL01000010">
    <property type="protein sequence ID" value="RUT04622.1"/>
    <property type="molecule type" value="Genomic_DNA"/>
</dbReference>
<accession>A0A3S1AME9</accession>
<evidence type="ECO:0000259" key="2">
    <source>
        <dbReference type="Pfam" id="PF02698"/>
    </source>
</evidence>
<reference evidence="3" key="1">
    <citation type="submission" date="2018-12" db="EMBL/GenBank/DDBJ databases">
        <authorList>
            <person name="Will S."/>
            <person name="Neumann-Schaal M."/>
            <person name="Henke P."/>
        </authorList>
    </citation>
    <scope>NUCLEOTIDE SEQUENCE</scope>
    <source>
        <strain evidence="3">PCC 7102</strain>
    </source>
</reference>
<comment type="caution">
    <text evidence="3">The sequence shown here is derived from an EMBL/GenBank/DDBJ whole genome shotgun (WGS) entry which is preliminary data.</text>
</comment>
<organism evidence="3 4">
    <name type="scientific">Dulcicalothrix desertica PCC 7102</name>
    <dbReference type="NCBI Taxonomy" id="232991"/>
    <lineage>
        <taxon>Bacteria</taxon>
        <taxon>Bacillati</taxon>
        <taxon>Cyanobacteriota</taxon>
        <taxon>Cyanophyceae</taxon>
        <taxon>Nostocales</taxon>
        <taxon>Calotrichaceae</taxon>
        <taxon>Dulcicalothrix</taxon>
    </lineage>
</organism>
<proteinExistence type="predicted"/>
<evidence type="ECO:0000313" key="4">
    <source>
        <dbReference type="Proteomes" id="UP000271624"/>
    </source>
</evidence>
<feature type="transmembrane region" description="Helical" evidence="1">
    <location>
        <begin position="12"/>
        <end position="31"/>
    </location>
</feature>
<gene>
    <name evidence="3" type="ORF">DSM106972_041910</name>
</gene>
<dbReference type="InterPro" id="IPR003848">
    <property type="entry name" value="DUF218"/>
</dbReference>
<evidence type="ECO:0000313" key="3">
    <source>
        <dbReference type="EMBL" id="RUT04622.1"/>
    </source>
</evidence>
<dbReference type="AlphaFoldDB" id="A0A3S1AME9"/>
<dbReference type="RefSeq" id="WP_127082602.1">
    <property type="nucleotide sequence ID" value="NZ_RSCL01000010.1"/>
</dbReference>
<keyword evidence="4" id="KW-1185">Reference proteome</keyword>
<name>A0A3S1AME9_9CYAN</name>
<evidence type="ECO:0000256" key="1">
    <source>
        <dbReference type="SAM" id="Phobius"/>
    </source>
</evidence>
<dbReference type="CDD" id="cd06259">
    <property type="entry name" value="YdcF-like"/>
    <property type="match status" value="1"/>
</dbReference>
<dbReference type="Pfam" id="PF02698">
    <property type="entry name" value="DUF218"/>
    <property type="match status" value="1"/>
</dbReference>
<dbReference type="Proteomes" id="UP000271624">
    <property type="component" value="Unassembled WGS sequence"/>
</dbReference>
<sequence length="185" mass="21301">MKLFYRFLTKYWRLFIITLILTLILIIPIKIKIASHQAPQPQAFFVLGGEPKREEVTAEIARWFPNLDVWLSSVPNVVETKKIFKTAGINSTRLRIDQRAVDTVTNFTTLVNDFQKSKIQHLYLITNDYHMPRAKAIGTLVLGSRGIVFTPVSVPSNQPQESNFRIIRDMLRSVLWIFTAQTLGK</sequence>
<feature type="domain" description="DUF218" evidence="2">
    <location>
        <begin position="53"/>
        <end position="167"/>
    </location>
</feature>
<keyword evidence="1" id="KW-1133">Transmembrane helix</keyword>
<dbReference type="OrthoDB" id="9782395at2"/>